<keyword evidence="3" id="KW-0274">FAD</keyword>
<dbReference type="InterPro" id="IPR049398">
    <property type="entry name" value="ETF-QO/FixC_UQ-bd"/>
</dbReference>
<keyword evidence="6" id="KW-0830">Ubiquinone</keyword>
<feature type="non-terminal residue" evidence="6">
    <location>
        <position position="186"/>
    </location>
</feature>
<reference evidence="6" key="2">
    <citation type="journal article" date="2014" name="ISME J.">
        <title>Microbial stratification in low pH oxic and suboxic macroscopic growths along an acid mine drainage.</title>
        <authorList>
            <person name="Mendez-Garcia C."/>
            <person name="Mesa V."/>
            <person name="Sprenger R.R."/>
            <person name="Richter M."/>
            <person name="Diez M.S."/>
            <person name="Solano J."/>
            <person name="Bargiela R."/>
            <person name="Golyshina O.V."/>
            <person name="Manteca A."/>
            <person name="Ramos J.L."/>
            <person name="Gallego J.R."/>
            <person name="Llorente I."/>
            <person name="Martins Dos Santos V.A."/>
            <person name="Jensen O.N."/>
            <person name="Pelaez A.I."/>
            <person name="Sanchez J."/>
            <person name="Ferrer M."/>
        </authorList>
    </citation>
    <scope>NUCLEOTIDE SEQUENCE</scope>
</reference>
<gene>
    <name evidence="6" type="ORF">B1A_16786</name>
</gene>
<comment type="caution">
    <text evidence="6">The sequence shown here is derived from an EMBL/GenBank/DDBJ whole genome shotgun (WGS) entry which is preliminary data.</text>
</comment>
<dbReference type="InterPro" id="IPR040156">
    <property type="entry name" value="ETF-QO"/>
</dbReference>
<dbReference type="GO" id="GO:0004174">
    <property type="term" value="F:electron-transferring-flavoprotein dehydrogenase activity"/>
    <property type="evidence" value="ECO:0007669"/>
    <property type="project" value="InterPro"/>
</dbReference>
<feature type="domain" description="ETF-QO/FixC ubiquinone-binding" evidence="5">
    <location>
        <begin position="45"/>
        <end position="138"/>
    </location>
</feature>
<dbReference type="Gene3D" id="3.50.50.60">
    <property type="entry name" value="FAD/NAD(P)-binding domain"/>
    <property type="match status" value="1"/>
</dbReference>
<sequence>MGPNFSPGVAVRAPVTVVAEGCRGSLAKELIRHFGLDRGKEPQTYGLGMKELWQLPKGRVQPGTVIHTVGWPLPRETYGGGFVYHLDRDRLAIGFVVGLDYHDPDFSPFEAFQAFKHHPSLKGLFAGGEILSAGARSLIEGGYGALPMLEMPGGVLVGDAGGTLNVPKIKGVHLALGSGILAGEHL</sequence>
<reference evidence="6" key="1">
    <citation type="submission" date="2013-08" db="EMBL/GenBank/DDBJ databases">
        <authorList>
            <person name="Mendez C."/>
            <person name="Richter M."/>
            <person name="Ferrer M."/>
            <person name="Sanchez J."/>
        </authorList>
    </citation>
    <scope>NUCLEOTIDE SEQUENCE</scope>
</reference>
<name>T0Z3G5_9ZZZZ</name>
<evidence type="ECO:0000313" key="6">
    <source>
        <dbReference type="EMBL" id="EQD39608.1"/>
    </source>
</evidence>
<dbReference type="SUPFAM" id="SSF54373">
    <property type="entry name" value="FAD-linked reductases, C-terminal domain"/>
    <property type="match status" value="1"/>
</dbReference>
<evidence type="ECO:0000256" key="4">
    <source>
        <dbReference type="ARBA" id="ARBA00023002"/>
    </source>
</evidence>
<organism evidence="6">
    <name type="scientific">mine drainage metagenome</name>
    <dbReference type="NCBI Taxonomy" id="410659"/>
    <lineage>
        <taxon>unclassified sequences</taxon>
        <taxon>metagenomes</taxon>
        <taxon>ecological metagenomes</taxon>
    </lineage>
</organism>
<dbReference type="InterPro" id="IPR036188">
    <property type="entry name" value="FAD/NAD-bd_sf"/>
</dbReference>
<comment type="cofactor">
    <cofactor evidence="1">
        <name>FAD</name>
        <dbReference type="ChEBI" id="CHEBI:57692"/>
    </cofactor>
</comment>
<dbReference type="AlphaFoldDB" id="T0Z3G5"/>
<dbReference type="EMBL" id="AUZX01012336">
    <property type="protein sequence ID" value="EQD39608.1"/>
    <property type="molecule type" value="Genomic_DNA"/>
</dbReference>
<evidence type="ECO:0000259" key="5">
    <source>
        <dbReference type="Pfam" id="PF21162"/>
    </source>
</evidence>
<dbReference type="PANTHER" id="PTHR10617">
    <property type="entry name" value="ELECTRON TRANSFER FLAVOPROTEIN-UBIQUINONE OXIDOREDUCTASE"/>
    <property type="match status" value="1"/>
</dbReference>
<proteinExistence type="predicted"/>
<evidence type="ECO:0000256" key="2">
    <source>
        <dbReference type="ARBA" id="ARBA00022630"/>
    </source>
</evidence>
<accession>T0Z3G5</accession>
<evidence type="ECO:0000256" key="1">
    <source>
        <dbReference type="ARBA" id="ARBA00001974"/>
    </source>
</evidence>
<keyword evidence="2" id="KW-0285">Flavoprotein</keyword>
<dbReference type="Pfam" id="PF21162">
    <property type="entry name" value="ETFQO_UQ-bd"/>
    <property type="match status" value="1"/>
</dbReference>
<dbReference type="PANTHER" id="PTHR10617:SF107">
    <property type="entry name" value="ELECTRON TRANSFER FLAVOPROTEIN-UBIQUINONE OXIDOREDUCTASE, MITOCHONDRIAL"/>
    <property type="match status" value="1"/>
</dbReference>
<keyword evidence="4" id="KW-0560">Oxidoreductase</keyword>
<dbReference type="SUPFAM" id="SSF51905">
    <property type="entry name" value="FAD/NAD(P)-binding domain"/>
    <property type="match status" value="1"/>
</dbReference>
<protein>
    <submittedName>
        <fullName evidence="6">Electron transfer flavoprotein ubiquinone oxidoreductase</fullName>
    </submittedName>
</protein>
<dbReference type="Gene3D" id="3.30.9.90">
    <property type="match status" value="1"/>
</dbReference>
<evidence type="ECO:0000256" key="3">
    <source>
        <dbReference type="ARBA" id="ARBA00022827"/>
    </source>
</evidence>